<reference evidence="2" key="1">
    <citation type="submission" date="2021-06" db="EMBL/GenBank/DDBJ databases">
        <authorList>
            <person name="Kallberg Y."/>
            <person name="Tangrot J."/>
            <person name="Rosling A."/>
        </authorList>
    </citation>
    <scope>NUCLEOTIDE SEQUENCE</scope>
    <source>
        <strain evidence="2">IN212</strain>
    </source>
</reference>
<feature type="compositionally biased region" description="Basic residues" evidence="1">
    <location>
        <begin position="32"/>
        <end position="53"/>
    </location>
</feature>
<protein>
    <submittedName>
        <fullName evidence="2">4915_t:CDS:1</fullName>
    </submittedName>
</protein>
<dbReference type="AlphaFoldDB" id="A0A9N9EZN8"/>
<evidence type="ECO:0000256" key="1">
    <source>
        <dbReference type="SAM" id="MobiDB-lite"/>
    </source>
</evidence>
<sequence>NKKTDLLDFEDDNESDHNAQIKDEEQEDSQFKKRKRNVKIVTNKRKKSVKKNK</sequence>
<evidence type="ECO:0000313" key="3">
    <source>
        <dbReference type="Proteomes" id="UP000789396"/>
    </source>
</evidence>
<keyword evidence="3" id="KW-1185">Reference proteome</keyword>
<accession>A0A9N9EZN8</accession>
<feature type="region of interest" description="Disordered" evidence="1">
    <location>
        <begin position="1"/>
        <end position="53"/>
    </location>
</feature>
<gene>
    <name evidence="2" type="ORF">RFULGI_LOCUS10161</name>
</gene>
<organism evidence="2 3">
    <name type="scientific">Racocetra fulgida</name>
    <dbReference type="NCBI Taxonomy" id="60492"/>
    <lineage>
        <taxon>Eukaryota</taxon>
        <taxon>Fungi</taxon>
        <taxon>Fungi incertae sedis</taxon>
        <taxon>Mucoromycota</taxon>
        <taxon>Glomeromycotina</taxon>
        <taxon>Glomeromycetes</taxon>
        <taxon>Diversisporales</taxon>
        <taxon>Gigasporaceae</taxon>
        <taxon>Racocetra</taxon>
    </lineage>
</organism>
<dbReference type="Proteomes" id="UP000789396">
    <property type="component" value="Unassembled WGS sequence"/>
</dbReference>
<name>A0A9N9EZN8_9GLOM</name>
<proteinExistence type="predicted"/>
<dbReference type="EMBL" id="CAJVPZ010019546">
    <property type="protein sequence ID" value="CAG8694764.1"/>
    <property type="molecule type" value="Genomic_DNA"/>
</dbReference>
<feature type="non-terminal residue" evidence="2">
    <location>
        <position position="1"/>
    </location>
</feature>
<evidence type="ECO:0000313" key="2">
    <source>
        <dbReference type="EMBL" id="CAG8694764.1"/>
    </source>
</evidence>
<comment type="caution">
    <text evidence="2">The sequence shown here is derived from an EMBL/GenBank/DDBJ whole genome shotgun (WGS) entry which is preliminary data.</text>
</comment>